<dbReference type="OrthoDB" id="9801102at2"/>
<organism evidence="7 8">
    <name type="scientific">Mucilaginibacter paludis DSM 18603</name>
    <dbReference type="NCBI Taxonomy" id="714943"/>
    <lineage>
        <taxon>Bacteria</taxon>
        <taxon>Pseudomonadati</taxon>
        <taxon>Bacteroidota</taxon>
        <taxon>Sphingobacteriia</taxon>
        <taxon>Sphingobacteriales</taxon>
        <taxon>Sphingobacteriaceae</taxon>
        <taxon>Mucilaginibacter</taxon>
    </lineage>
</organism>
<dbReference type="GO" id="GO:0004519">
    <property type="term" value="F:endonuclease activity"/>
    <property type="evidence" value="ECO:0007669"/>
    <property type="project" value="UniProtKB-KW"/>
</dbReference>
<dbReference type="EMBL" id="CM001403">
    <property type="protein sequence ID" value="EHQ26628.1"/>
    <property type="molecule type" value="Genomic_DNA"/>
</dbReference>
<dbReference type="GO" id="GO:0045892">
    <property type="term" value="P:negative regulation of DNA-templated transcription"/>
    <property type="evidence" value="ECO:0007669"/>
    <property type="project" value="TreeGrafter"/>
</dbReference>
<protein>
    <recommendedName>
        <fullName evidence="6">Putative mRNA interferase YoeB</fullName>
    </recommendedName>
</protein>
<dbReference type="PANTHER" id="PTHR38039:SF1">
    <property type="entry name" value="TOXIN YOEB"/>
    <property type="match status" value="1"/>
</dbReference>
<proteinExistence type="inferred from homology"/>
<dbReference type="InterPro" id="IPR009614">
    <property type="entry name" value="YoeB_toxin"/>
</dbReference>
<evidence type="ECO:0000256" key="6">
    <source>
        <dbReference type="ARBA" id="ARBA00030388"/>
    </source>
</evidence>
<keyword evidence="8" id="KW-1185">Reference proteome</keyword>
<evidence type="ECO:0000256" key="2">
    <source>
        <dbReference type="ARBA" id="ARBA00022649"/>
    </source>
</evidence>
<reference evidence="7" key="1">
    <citation type="submission" date="2011-09" db="EMBL/GenBank/DDBJ databases">
        <title>The permanent draft genome of Mucilaginibacter paludis DSM 18603.</title>
        <authorList>
            <consortium name="US DOE Joint Genome Institute (JGI-PGF)"/>
            <person name="Lucas S."/>
            <person name="Han J."/>
            <person name="Lapidus A."/>
            <person name="Bruce D."/>
            <person name="Goodwin L."/>
            <person name="Pitluck S."/>
            <person name="Peters L."/>
            <person name="Kyrpides N."/>
            <person name="Mavromatis K."/>
            <person name="Ivanova N."/>
            <person name="Mikhailova N."/>
            <person name="Held B."/>
            <person name="Detter J.C."/>
            <person name="Tapia R."/>
            <person name="Han C."/>
            <person name="Land M."/>
            <person name="Hauser L."/>
            <person name="Markowitz V."/>
            <person name="Cheng J.-F."/>
            <person name="Hugenholtz P."/>
            <person name="Woyke T."/>
            <person name="Wu D."/>
            <person name="Tindall B."/>
            <person name="Brambilla E."/>
            <person name="Klenk H.-P."/>
            <person name="Eisen J.A."/>
        </authorList>
    </citation>
    <scope>NUCLEOTIDE SEQUENCE [LARGE SCALE GENOMIC DNA]</scope>
    <source>
        <strain evidence="7">DSM 18603</strain>
    </source>
</reference>
<name>H1XZI4_9SPHI</name>
<dbReference type="NCBIfam" id="TIGR02116">
    <property type="entry name" value="toxin_Txe_YoeB"/>
    <property type="match status" value="1"/>
</dbReference>
<evidence type="ECO:0000256" key="5">
    <source>
        <dbReference type="ARBA" id="ARBA00022801"/>
    </source>
</evidence>
<evidence type="ECO:0000256" key="1">
    <source>
        <dbReference type="ARBA" id="ARBA00008172"/>
    </source>
</evidence>
<dbReference type="PANTHER" id="PTHR38039">
    <property type="entry name" value="TOXIN YOEB"/>
    <property type="match status" value="1"/>
</dbReference>
<dbReference type="Gene3D" id="3.30.2310.20">
    <property type="entry name" value="RelE-like"/>
    <property type="match status" value="1"/>
</dbReference>
<dbReference type="InterPro" id="IPR035093">
    <property type="entry name" value="RelE/ParE_toxin_dom_sf"/>
</dbReference>
<dbReference type="Pfam" id="PF06769">
    <property type="entry name" value="YoeB_toxin"/>
    <property type="match status" value="1"/>
</dbReference>
<evidence type="ECO:0000256" key="3">
    <source>
        <dbReference type="ARBA" id="ARBA00022722"/>
    </source>
</evidence>
<keyword evidence="5" id="KW-0378">Hydrolase</keyword>
<accession>H1XZI4</accession>
<keyword evidence="3" id="KW-0540">Nuclease</keyword>
<dbReference type="RefSeq" id="WP_008506746.1">
    <property type="nucleotide sequence ID" value="NZ_CM001403.1"/>
</dbReference>
<dbReference type="HOGENOM" id="CLU_169492_2_2_10"/>
<dbReference type="Proteomes" id="UP000002774">
    <property type="component" value="Chromosome"/>
</dbReference>
<keyword evidence="2" id="KW-1277">Toxin-antitoxin system</keyword>
<gene>
    <name evidence="7" type="ORF">Mucpa_2513</name>
</gene>
<dbReference type="STRING" id="714943.Mucpa_2513"/>
<dbReference type="GO" id="GO:0006401">
    <property type="term" value="P:RNA catabolic process"/>
    <property type="evidence" value="ECO:0007669"/>
    <property type="project" value="InterPro"/>
</dbReference>
<evidence type="ECO:0000313" key="8">
    <source>
        <dbReference type="Proteomes" id="UP000002774"/>
    </source>
</evidence>
<evidence type="ECO:0000313" key="7">
    <source>
        <dbReference type="EMBL" id="EHQ26628.1"/>
    </source>
</evidence>
<dbReference type="SUPFAM" id="SSF143011">
    <property type="entry name" value="RelE-like"/>
    <property type="match status" value="1"/>
</dbReference>
<evidence type="ECO:0000256" key="4">
    <source>
        <dbReference type="ARBA" id="ARBA00022759"/>
    </source>
</evidence>
<keyword evidence="4" id="KW-0255">Endonuclease</keyword>
<sequence>MRNVAFTPIAFKEYNYWFEVNKQIIERIKILIRDIDNSPFKGLGKPEPLKGNWSGYWSRRIDQEHRLIYKVNDTGILIAKCKGHY</sequence>
<comment type="similarity">
    <text evidence="1">Belongs to the YoeB family.</text>
</comment>
<dbReference type="GO" id="GO:0016787">
    <property type="term" value="F:hydrolase activity"/>
    <property type="evidence" value="ECO:0007669"/>
    <property type="project" value="UniProtKB-KW"/>
</dbReference>
<dbReference type="AlphaFoldDB" id="H1XZI4"/>
<dbReference type="eggNOG" id="COG4115">
    <property type="taxonomic scope" value="Bacteria"/>
</dbReference>